<organism evidence="1 2">
    <name type="scientific">Xenoophorus captivus</name>
    <dbReference type="NCBI Taxonomy" id="1517983"/>
    <lineage>
        <taxon>Eukaryota</taxon>
        <taxon>Metazoa</taxon>
        <taxon>Chordata</taxon>
        <taxon>Craniata</taxon>
        <taxon>Vertebrata</taxon>
        <taxon>Euteleostomi</taxon>
        <taxon>Actinopterygii</taxon>
        <taxon>Neopterygii</taxon>
        <taxon>Teleostei</taxon>
        <taxon>Neoteleostei</taxon>
        <taxon>Acanthomorphata</taxon>
        <taxon>Ovalentaria</taxon>
        <taxon>Atherinomorphae</taxon>
        <taxon>Cyprinodontiformes</taxon>
        <taxon>Goodeidae</taxon>
        <taxon>Xenoophorus</taxon>
    </lineage>
</organism>
<feature type="non-terminal residue" evidence="1">
    <location>
        <position position="1"/>
    </location>
</feature>
<name>A0ABV0QJP5_9TELE</name>
<dbReference type="EMBL" id="JAHRIN010013723">
    <property type="protein sequence ID" value="MEQ2196066.1"/>
    <property type="molecule type" value="Genomic_DNA"/>
</dbReference>
<sequence length="212" mass="24376">LDLWEDPAWPCHAVAPCMDAAFGNIVQHDVRVLCMSSISPVLRVQHFVPFADGDPLCCLPRAPNCCEFHACSGVYPCWIFRSQFSPEHITKSIEFNSICSMMKHPSIVSFQNVLHGWSPKTLRPNCFNVSQCQQFPYCFFFKFCNPVICNFMYIRQPRDQSDQVHRGPRNILSCISFDQNWHLSAFCVSIRWMNIRPIAQIVPPVILFSVCL</sequence>
<evidence type="ECO:0000313" key="2">
    <source>
        <dbReference type="Proteomes" id="UP001434883"/>
    </source>
</evidence>
<dbReference type="Proteomes" id="UP001434883">
    <property type="component" value="Unassembled WGS sequence"/>
</dbReference>
<gene>
    <name evidence="1" type="ORF">XENOCAPTIV_023359</name>
</gene>
<protein>
    <submittedName>
        <fullName evidence="1">Uncharacterized protein</fullName>
    </submittedName>
</protein>
<proteinExistence type="predicted"/>
<keyword evidence="2" id="KW-1185">Reference proteome</keyword>
<accession>A0ABV0QJP5</accession>
<reference evidence="1 2" key="1">
    <citation type="submission" date="2021-06" db="EMBL/GenBank/DDBJ databases">
        <authorList>
            <person name="Palmer J.M."/>
        </authorList>
    </citation>
    <scope>NUCLEOTIDE SEQUENCE [LARGE SCALE GENOMIC DNA]</scope>
    <source>
        <strain evidence="1 2">XC_2019</strain>
        <tissue evidence="1">Muscle</tissue>
    </source>
</reference>
<comment type="caution">
    <text evidence="1">The sequence shown here is derived from an EMBL/GenBank/DDBJ whole genome shotgun (WGS) entry which is preliminary data.</text>
</comment>
<evidence type="ECO:0000313" key="1">
    <source>
        <dbReference type="EMBL" id="MEQ2196066.1"/>
    </source>
</evidence>